<reference evidence="8 9" key="2">
    <citation type="submission" date="2019-11" db="EMBL/GenBank/DDBJ databases">
        <authorList>
            <person name="Lu H."/>
        </authorList>
    </citation>
    <scope>NUCLEOTIDE SEQUENCE [LARGE SCALE GENOMIC DNA]</scope>
    <source>
        <strain evidence="8 9">FIM1</strain>
    </source>
</reference>
<dbReference type="HAMAP" id="MF_03000">
    <property type="entry name" value="eIF3a"/>
    <property type="match status" value="1"/>
</dbReference>
<evidence type="ECO:0000313" key="8">
    <source>
        <dbReference type="EMBL" id="QGN15562.1"/>
    </source>
</evidence>
<feature type="region of interest" description="Disordered" evidence="6">
    <location>
        <begin position="506"/>
        <end position="539"/>
    </location>
</feature>
<dbReference type="Pfam" id="PF22591">
    <property type="entry name" value="eIF3a_PCI_TPR-like"/>
    <property type="match status" value="1"/>
</dbReference>
<dbReference type="Pfam" id="PF01399">
    <property type="entry name" value="PCI"/>
    <property type="match status" value="1"/>
</dbReference>
<feature type="region of interest" description="Disordered" evidence="6">
    <location>
        <begin position="833"/>
        <end position="926"/>
    </location>
</feature>
<keyword evidence="2 5" id="KW-0396">Initiation factor</keyword>
<dbReference type="PROSITE" id="PS50250">
    <property type="entry name" value="PCI"/>
    <property type="match status" value="1"/>
</dbReference>
<dbReference type="InterPro" id="IPR027512">
    <property type="entry name" value="EIF3A"/>
</dbReference>
<dbReference type="InterPro" id="IPR054711">
    <property type="entry name" value="eIF3a_PCI_TPR-like"/>
</dbReference>
<keyword evidence="3 5" id="KW-0694">RNA-binding</keyword>
<feature type="compositionally biased region" description="Low complexity" evidence="6">
    <location>
        <begin position="878"/>
        <end position="899"/>
    </location>
</feature>
<dbReference type="EMBL" id="CP015056">
    <property type="protein sequence ID" value="QGN15562.1"/>
    <property type="molecule type" value="Genomic_DNA"/>
</dbReference>
<evidence type="ECO:0000256" key="6">
    <source>
        <dbReference type="SAM" id="MobiDB-lite"/>
    </source>
</evidence>
<dbReference type="InterPro" id="IPR000717">
    <property type="entry name" value="PCI_dom"/>
</dbReference>
<evidence type="ECO:0000259" key="7">
    <source>
        <dbReference type="PROSITE" id="PS50250"/>
    </source>
</evidence>
<keyword evidence="4 5" id="KW-0648">Protein biosynthesis</keyword>
<proteinExistence type="inferred from homology"/>
<dbReference type="PANTHER" id="PTHR14005:SF0">
    <property type="entry name" value="EUKARYOTIC TRANSLATION INITIATION FACTOR 3 SUBUNIT A"/>
    <property type="match status" value="1"/>
</dbReference>
<gene>
    <name evidence="5 8" type="primary">TIF32</name>
    <name evidence="8" type="ORF">FIM1_2253</name>
</gene>
<dbReference type="GO" id="GO:0003743">
    <property type="term" value="F:translation initiation factor activity"/>
    <property type="evidence" value="ECO:0007669"/>
    <property type="project" value="UniProtKB-KW"/>
</dbReference>
<feature type="compositionally biased region" description="Acidic residues" evidence="6">
    <location>
        <begin position="515"/>
        <end position="533"/>
    </location>
</feature>
<evidence type="ECO:0000256" key="5">
    <source>
        <dbReference type="HAMAP-Rule" id="MF_03000"/>
    </source>
</evidence>
<evidence type="ECO:0000256" key="1">
    <source>
        <dbReference type="ARBA" id="ARBA00022490"/>
    </source>
</evidence>
<evidence type="ECO:0000256" key="4">
    <source>
        <dbReference type="ARBA" id="ARBA00022917"/>
    </source>
</evidence>
<accession>A0ABX6EWV1</accession>
<sequence length="926" mass="107741">MAPPALRPENAIRRADELVSVGEPMAGLQSLFDLLSSRRSRFADAATLEPIIFKFLELGVELRKGKMIKEGLYQYKKHMQHTTEGLHSVGAVARKFIDLIEKKMTTVQAQADAKDQANEADDDLEGGVTPENLLVSVYEQEQTVGGFNNDDVSAWLRFTWESYRTTLDFLRNNSQLEITYAGVVNRTMQFCYKYNRKNEFKRLAEMLRQHLDAANYQQQRYGHHTVDLSDADTLQRYSDQRFQQVNVSVKLELWHEAFRSIEDVHHLMRIAKRPPKPSVLANYYENLAKIFFVSGNYLLHAAAWEKFYNLYLKNPNATDEDFKFYASQFLLSALAIQLDDLPIAGFDPQIRLCDLLDLESKPKRKDLIAAATDSKILEKADPEILKFFDILETNFNVRTVKDQLSELLPKLQDKPYFAQYVTPLRNLFIRRSIIEVAKEQTSIHLVELHELLSLPAPFELSVFELEKYLIQAAMDDYVSITIDHETDTVTFAQDPFDAWQASLVETASDETKENDSEEETQEGSEESSEEEQVEQVFTRNSEVRSKLTDLSKILKANEEYEKGSYYLRVKLVREELVRQKEEVIKREKEAAEIRAKNNAERKKRNEEEKKLAAKRAMEERHRRMIEEKAAVESSMEKEAERRAQEMMEREREAIHEQEMKKLIEETNANGVIYIDPKEAKNMTSEKINQMVIEQVAKNKKDMTERMTFAFKRLDHLERAYRQMELPLLEKDAQQQKDRDMENYEAFKKKLIESAKADFEKKLELHNRLNKIYGSFKEYRTAVSKAKKEQIEQEKELKKSQLEEAKKQRIEQVRKERYEAKVAEIKAAIEAEEQRKEALAKEAELEKRRAERDRINRERDEIARKQREIEELLEKKNSASRASASPIPARASPSPAASTSTPPPSNKPMSMAEKLRLKRMQKEAGRG</sequence>
<comment type="subcellular location">
    <subcellularLocation>
        <location evidence="5">Cytoplasm</location>
    </subcellularLocation>
</comment>
<organism evidence="8 9">
    <name type="scientific">Kluyveromyces marxianus</name>
    <name type="common">Yeast</name>
    <name type="synonym">Candida kefyr</name>
    <dbReference type="NCBI Taxonomy" id="4911"/>
    <lineage>
        <taxon>Eukaryota</taxon>
        <taxon>Fungi</taxon>
        <taxon>Dikarya</taxon>
        <taxon>Ascomycota</taxon>
        <taxon>Saccharomycotina</taxon>
        <taxon>Saccharomycetes</taxon>
        <taxon>Saccharomycetales</taxon>
        <taxon>Saccharomycetaceae</taxon>
        <taxon>Kluyveromyces</taxon>
    </lineage>
</organism>
<keyword evidence="5" id="KW-0175">Coiled coil</keyword>
<dbReference type="Gene3D" id="4.10.860.10">
    <property type="entry name" value="UVR domain"/>
    <property type="match status" value="1"/>
</dbReference>
<feature type="compositionally biased region" description="Basic and acidic residues" evidence="6">
    <location>
        <begin position="833"/>
        <end position="876"/>
    </location>
</feature>
<evidence type="ECO:0000256" key="2">
    <source>
        <dbReference type="ARBA" id="ARBA00022540"/>
    </source>
</evidence>
<evidence type="ECO:0000256" key="3">
    <source>
        <dbReference type="ARBA" id="ARBA00022884"/>
    </source>
</evidence>
<keyword evidence="9" id="KW-1185">Reference proteome</keyword>
<name>A0ABX6EWV1_KLUMA</name>
<feature type="domain" description="PCI" evidence="7">
    <location>
        <begin position="322"/>
        <end position="496"/>
    </location>
</feature>
<evidence type="ECO:0000313" key="9">
    <source>
        <dbReference type="Proteomes" id="UP000422736"/>
    </source>
</evidence>
<feature type="coiled-coil region" evidence="5">
    <location>
        <begin position="588"/>
        <end position="660"/>
    </location>
</feature>
<dbReference type="Proteomes" id="UP000422736">
    <property type="component" value="Chromosome 3"/>
</dbReference>
<dbReference type="SMART" id="SM00088">
    <property type="entry name" value="PINT"/>
    <property type="match status" value="1"/>
</dbReference>
<reference evidence="8 9" key="1">
    <citation type="submission" date="2016-03" db="EMBL/GenBank/DDBJ databases">
        <title>How can Kluyveromyces marxianus grow so fast - potential evolutionary course in Saccharomyces Complex revealed by comparative genomics.</title>
        <authorList>
            <person name="Mo W."/>
            <person name="Lu W."/>
            <person name="Yang X."/>
            <person name="Qi J."/>
            <person name="Lv H."/>
        </authorList>
    </citation>
    <scope>NUCLEOTIDE SEQUENCE [LARGE SCALE GENOMIC DNA]</scope>
    <source>
        <strain evidence="8 9">FIM1</strain>
    </source>
</reference>
<keyword evidence="1 5" id="KW-0963">Cytoplasm</keyword>
<protein>
    <recommendedName>
        <fullName evidence="5">Eukaryotic translation initiation factor 3 subunit A</fullName>
        <shortName evidence="5">eIF3a</shortName>
    </recommendedName>
    <alternativeName>
        <fullName evidence="5">Eukaryotic translation initiation factor 3 110 kDa subunit homolog</fullName>
        <shortName evidence="5">eIF3 p110</shortName>
    </alternativeName>
    <alternativeName>
        <fullName evidence="5">Translation initiation factor eIF3, p110 subunit homolog</fullName>
    </alternativeName>
</protein>
<feature type="region of interest" description="Disordered" evidence="6">
    <location>
        <begin position="792"/>
        <end position="812"/>
    </location>
</feature>
<dbReference type="Gene3D" id="1.25.40.860">
    <property type="match status" value="1"/>
</dbReference>
<dbReference type="PANTHER" id="PTHR14005">
    <property type="entry name" value="EUKARYOTIC TRANSLATION INITIATION FACTOR 3, THETA SUBUNIT"/>
    <property type="match status" value="1"/>
</dbReference>
<comment type="similarity">
    <text evidence="5">Belongs to the eIF-3 subunit A family.</text>
</comment>
<comment type="function">
    <text evidence="5">RNA-binding component of the eukaryotic translation initiation factor 3 (eIF-3) complex, which is involved in protein synthesis of a specialized repertoire of mRNAs and, together with other initiation factors, stimulates binding of mRNA and methionyl-tRNAi to the 40S ribosome. The eIF-3 complex specifically targets and initiates translation of a subset of mRNAs involved in cell proliferation.</text>
</comment>
<comment type="subunit">
    <text evidence="5">Component of the eukaryotic translation initiation factor 3 (eIF-3) complex.</text>
</comment>